<dbReference type="Pfam" id="PF02828">
    <property type="entry name" value="L27"/>
    <property type="match status" value="1"/>
</dbReference>
<protein>
    <submittedName>
        <fullName evidence="8">Uncharacterized protein</fullName>
    </submittedName>
</protein>
<dbReference type="InterPro" id="IPR001478">
    <property type="entry name" value="PDZ"/>
</dbReference>
<dbReference type="PANTHER" id="PTHR23122">
    <property type="entry name" value="MEMBRANE-ASSOCIATED GUANYLATE KINASE MAGUK"/>
    <property type="match status" value="1"/>
</dbReference>
<keyword evidence="2 3" id="KW-0728">SH3 domain</keyword>
<dbReference type="SUPFAM" id="SSF50156">
    <property type="entry name" value="PDZ domain-like"/>
    <property type="match status" value="1"/>
</dbReference>
<dbReference type="SUPFAM" id="SSF50044">
    <property type="entry name" value="SH3-domain"/>
    <property type="match status" value="1"/>
</dbReference>
<dbReference type="Pfam" id="PF00595">
    <property type="entry name" value="PDZ"/>
    <property type="match status" value="1"/>
</dbReference>
<dbReference type="InterPro" id="IPR004172">
    <property type="entry name" value="L27_dom"/>
</dbReference>
<dbReference type="OrthoDB" id="439127at2759"/>
<dbReference type="InterPro" id="IPR036034">
    <property type="entry name" value="PDZ_sf"/>
</dbReference>
<feature type="domain" description="PDZ" evidence="6">
    <location>
        <begin position="96"/>
        <end position="177"/>
    </location>
</feature>
<feature type="domain" description="Guanylate kinase-like" evidence="5">
    <location>
        <begin position="303"/>
        <end position="568"/>
    </location>
</feature>
<evidence type="ECO:0000256" key="1">
    <source>
        <dbReference type="ARBA" id="ARBA00007014"/>
    </source>
</evidence>
<dbReference type="PROSITE" id="PS51022">
    <property type="entry name" value="L27"/>
    <property type="match status" value="1"/>
</dbReference>
<feature type="domain" description="L27" evidence="7">
    <location>
        <begin position="26"/>
        <end position="79"/>
    </location>
</feature>
<dbReference type="InterPro" id="IPR014775">
    <property type="entry name" value="L27_C"/>
</dbReference>
<dbReference type="InterPro" id="IPR008145">
    <property type="entry name" value="GK/Ca_channel_bsu"/>
</dbReference>
<dbReference type="Gene3D" id="2.30.42.10">
    <property type="match status" value="1"/>
</dbReference>
<evidence type="ECO:0000259" key="6">
    <source>
        <dbReference type="PROSITE" id="PS50106"/>
    </source>
</evidence>
<dbReference type="Proteomes" id="UP000822476">
    <property type="component" value="Unassembled WGS sequence"/>
</dbReference>
<keyword evidence="9" id="KW-1185">Reference proteome</keyword>
<name>A0A8S9Z5L9_9TREM</name>
<dbReference type="InterPro" id="IPR027417">
    <property type="entry name" value="P-loop_NTPase"/>
</dbReference>
<accession>A0A8S9Z5L9</accession>
<dbReference type="SUPFAM" id="SSF101288">
    <property type="entry name" value="L27 domain"/>
    <property type="match status" value="1"/>
</dbReference>
<dbReference type="AlphaFoldDB" id="A0A8S9Z5L9"/>
<evidence type="ECO:0000256" key="3">
    <source>
        <dbReference type="PROSITE-ProRule" id="PRU00192"/>
    </source>
</evidence>
<evidence type="ECO:0000313" key="9">
    <source>
        <dbReference type="Proteomes" id="UP000822476"/>
    </source>
</evidence>
<dbReference type="Gene3D" id="1.10.287.650">
    <property type="entry name" value="L27 domain"/>
    <property type="match status" value="1"/>
</dbReference>
<comment type="caution">
    <text evidence="8">The sequence shown here is derived from an EMBL/GenBank/DDBJ whole genome shotgun (WGS) entry which is preliminary data.</text>
</comment>
<dbReference type="SMART" id="SM00326">
    <property type="entry name" value="SH3"/>
    <property type="match status" value="1"/>
</dbReference>
<dbReference type="PROSITE" id="PS50106">
    <property type="entry name" value="PDZ"/>
    <property type="match status" value="1"/>
</dbReference>
<dbReference type="SMART" id="SM00569">
    <property type="entry name" value="L27"/>
    <property type="match status" value="1"/>
</dbReference>
<reference evidence="8" key="1">
    <citation type="submission" date="2019-07" db="EMBL/GenBank/DDBJ databases">
        <title>Annotation for the trematode Paragonimus miyazaki's.</title>
        <authorList>
            <person name="Choi Y.-J."/>
        </authorList>
    </citation>
    <scope>NUCLEOTIDE SEQUENCE</scope>
    <source>
        <strain evidence="8">Japan</strain>
    </source>
</reference>
<sequence length="612" mass="68422">MMGCNVLKTFEQVELLLSRPKHAPSSLNVKTVAIEAYDHLRCHHYIPEADTLVNLLAKPHVKSLLLCHDVIAKKAYVPVIPEIPYEVDEDSVNVKVVSLIKQQEPLGVTIKFSERHGAVSIARVMHGGAADRSVAIDPGDEIQEINGVAVRGRDPMKVIRMLTTKSGDVKLKLTPSLTTTTRTEKEVNQIYVRTLFSYSPTSDPLIPCPEAGLSFLKGEILQLTNLDDPNWWQAVKVEFALNRSVPALLSNTGSHLGVHRAGLIPSKGLKEWRNQYPGVMDKEIGDSISYEEVERYFPERGFYRPIVLVGPPGVGKTELMYQLIRTDPDHFREPIRITTREPHPGKMHGVDFMLVTEDEFNTFVEAESLIDQVSTSNEGEMTGLCLDAVLEIIQAGKVAVFEVDFRSLQQIRSAALKPFVIFIKPPSLEVLMETRQIQPSRLRSDTDLKHTTSSEYSPIKSVPTTPQFTGFNRSPRPLECTTPLRHTRGLGTSKNDGFAGLESKVIASLDRIRIVDQPSVSCKLNKSQMQQMIQIASRLEVTHGHLWDYVLINDDLPVALEQLSELAYRLETEAFWIPRHWVFSSGEPVGAEMTLKTVSPTCVLQNAPKTNI</sequence>
<evidence type="ECO:0000259" key="4">
    <source>
        <dbReference type="PROSITE" id="PS50002"/>
    </source>
</evidence>
<evidence type="ECO:0000259" key="7">
    <source>
        <dbReference type="PROSITE" id="PS51022"/>
    </source>
</evidence>
<proteinExistence type="inferred from homology"/>
<gene>
    <name evidence="8" type="ORF">EG68_00951</name>
</gene>
<dbReference type="Gene3D" id="2.30.30.40">
    <property type="entry name" value="SH3 Domains"/>
    <property type="match status" value="1"/>
</dbReference>
<dbReference type="InterPro" id="IPR036892">
    <property type="entry name" value="L27_dom_sf"/>
</dbReference>
<organism evidence="8 9">
    <name type="scientific">Paragonimus skrjabini miyazakii</name>
    <dbReference type="NCBI Taxonomy" id="59628"/>
    <lineage>
        <taxon>Eukaryota</taxon>
        <taxon>Metazoa</taxon>
        <taxon>Spiralia</taxon>
        <taxon>Lophotrochozoa</taxon>
        <taxon>Platyhelminthes</taxon>
        <taxon>Trematoda</taxon>
        <taxon>Digenea</taxon>
        <taxon>Plagiorchiida</taxon>
        <taxon>Troglotremata</taxon>
        <taxon>Troglotrematidae</taxon>
        <taxon>Paragonimus</taxon>
    </lineage>
</organism>
<dbReference type="CDD" id="cd11862">
    <property type="entry name" value="SH3_MPP"/>
    <property type="match status" value="1"/>
</dbReference>
<comment type="similarity">
    <text evidence="1">Belongs to the MAGUK family.</text>
</comment>
<evidence type="ECO:0000313" key="8">
    <source>
        <dbReference type="EMBL" id="KAF7261954.1"/>
    </source>
</evidence>
<dbReference type="InterPro" id="IPR001452">
    <property type="entry name" value="SH3_domain"/>
</dbReference>
<dbReference type="Pfam" id="PF00625">
    <property type="entry name" value="Guanylate_kin"/>
    <property type="match status" value="1"/>
</dbReference>
<dbReference type="EMBL" id="JTDE01000213">
    <property type="protein sequence ID" value="KAF7261954.1"/>
    <property type="molecule type" value="Genomic_DNA"/>
</dbReference>
<dbReference type="PROSITE" id="PS50052">
    <property type="entry name" value="GUANYLATE_KINASE_2"/>
    <property type="match status" value="1"/>
</dbReference>
<evidence type="ECO:0000259" key="5">
    <source>
        <dbReference type="PROSITE" id="PS50052"/>
    </source>
</evidence>
<feature type="domain" description="SH3" evidence="4">
    <location>
        <begin position="187"/>
        <end position="274"/>
    </location>
</feature>
<dbReference type="SMART" id="SM00228">
    <property type="entry name" value="PDZ"/>
    <property type="match status" value="1"/>
</dbReference>
<dbReference type="InterPro" id="IPR008144">
    <property type="entry name" value="Guanylate_kin-like_dom"/>
</dbReference>
<dbReference type="SMART" id="SM00072">
    <property type="entry name" value="GuKc"/>
    <property type="match status" value="1"/>
</dbReference>
<dbReference type="InterPro" id="IPR050716">
    <property type="entry name" value="MAGUK"/>
</dbReference>
<dbReference type="SUPFAM" id="SSF52540">
    <property type="entry name" value="P-loop containing nucleoside triphosphate hydrolases"/>
    <property type="match status" value="1"/>
</dbReference>
<evidence type="ECO:0000256" key="2">
    <source>
        <dbReference type="ARBA" id="ARBA00022443"/>
    </source>
</evidence>
<dbReference type="Gene3D" id="3.40.50.300">
    <property type="entry name" value="P-loop containing nucleotide triphosphate hydrolases"/>
    <property type="match status" value="1"/>
</dbReference>
<dbReference type="InterPro" id="IPR036028">
    <property type="entry name" value="SH3-like_dom_sf"/>
</dbReference>
<dbReference type="PROSITE" id="PS50002">
    <property type="entry name" value="SH3"/>
    <property type="match status" value="1"/>
</dbReference>